<reference evidence="3 4" key="1">
    <citation type="journal article" date="2016" name="Biochim. Biophys. Acta">
        <title>Characterization of red-shifted phycobilisomes isolated from the chlorophyll f-containing cyanobacterium Halomicronema hongdechloris.</title>
        <authorList>
            <person name="Li Y."/>
            <person name="Lin Y."/>
            <person name="Garvey C.J."/>
            <person name="Birch D."/>
            <person name="Corkery R.W."/>
            <person name="Loughlin P.C."/>
            <person name="Scheer H."/>
            <person name="Willows R.D."/>
            <person name="Chen M."/>
        </authorList>
    </citation>
    <scope>NUCLEOTIDE SEQUENCE [LARGE SCALE GENOMIC DNA]</scope>
    <source>
        <strain evidence="3 4">C2206</strain>
    </source>
</reference>
<name>A0A1Z3HVB4_9CYAN</name>
<feature type="region of interest" description="Disordered" evidence="1">
    <location>
        <begin position="203"/>
        <end position="230"/>
    </location>
</feature>
<feature type="signal peptide" evidence="2">
    <location>
        <begin position="1"/>
        <end position="28"/>
    </location>
</feature>
<dbReference type="Proteomes" id="UP000191901">
    <property type="component" value="Chromosome"/>
</dbReference>
<keyword evidence="4" id="KW-1185">Reference proteome</keyword>
<accession>A0A1Z3HVB4</accession>
<dbReference type="Pfam" id="PF14218">
    <property type="entry name" value="COP23"/>
    <property type="match status" value="1"/>
</dbReference>
<sequence length="230" mass="24536">MTYVHWHRVGGLALGLAMMMGQAIPLSAQDAPPDSDTPSPAATGPRFACQVHNGQYTVMYLPQSQPGEAYPWAIPEDMGSAWPAERRCNEISRRLESYRPDGLVEMLTAVENGYNTVCVTTEAVPACRIVFTVPPGQDPVATRDRVFENLALADEGQSTQGVNTFTDDGDTSLLPGSLLESLGAILGNSPSRSNGINLKPFLDEADGGTGEQLRDGVGASGPTLNPDDFR</sequence>
<proteinExistence type="predicted"/>
<feature type="chain" id="PRO_5012554614" description="Circadian oscillating protein COP23" evidence="2">
    <location>
        <begin position="29"/>
        <end position="230"/>
    </location>
</feature>
<dbReference type="InterPro" id="IPR025478">
    <property type="entry name" value="COP23"/>
</dbReference>
<dbReference type="STRING" id="1641165.XM38_16920"/>
<evidence type="ECO:0000256" key="1">
    <source>
        <dbReference type="SAM" id="MobiDB-lite"/>
    </source>
</evidence>
<dbReference type="OrthoDB" id="515781at2"/>
<dbReference type="RefSeq" id="WP_080811156.1">
    <property type="nucleotide sequence ID" value="NZ_CP021983.2"/>
</dbReference>
<evidence type="ECO:0000313" key="4">
    <source>
        <dbReference type="Proteomes" id="UP000191901"/>
    </source>
</evidence>
<evidence type="ECO:0008006" key="5">
    <source>
        <dbReference type="Google" id="ProtNLM"/>
    </source>
</evidence>
<evidence type="ECO:0000256" key="2">
    <source>
        <dbReference type="SAM" id="SignalP"/>
    </source>
</evidence>
<organism evidence="3 4">
    <name type="scientific">Halomicronema hongdechloris C2206</name>
    <dbReference type="NCBI Taxonomy" id="1641165"/>
    <lineage>
        <taxon>Bacteria</taxon>
        <taxon>Bacillati</taxon>
        <taxon>Cyanobacteriota</taxon>
        <taxon>Cyanophyceae</taxon>
        <taxon>Nodosilineales</taxon>
        <taxon>Nodosilineaceae</taxon>
        <taxon>Halomicronema</taxon>
    </lineage>
</organism>
<protein>
    <recommendedName>
        <fullName evidence="5">Circadian oscillating protein COP23</fullName>
    </recommendedName>
</protein>
<evidence type="ECO:0000313" key="3">
    <source>
        <dbReference type="EMBL" id="ASC74233.1"/>
    </source>
</evidence>
<dbReference type="KEGG" id="hhg:XM38_052080"/>
<keyword evidence="2" id="KW-0732">Signal</keyword>
<dbReference type="EMBL" id="CP021983">
    <property type="protein sequence ID" value="ASC74233.1"/>
    <property type="molecule type" value="Genomic_DNA"/>
</dbReference>
<gene>
    <name evidence="3" type="ORF">XM38_052080</name>
</gene>
<dbReference type="AlphaFoldDB" id="A0A1Z3HVB4"/>